<comment type="caution">
    <text evidence="4">The sequence shown here is derived from an EMBL/GenBank/DDBJ whole genome shotgun (WGS) entry which is preliminary data.</text>
</comment>
<comment type="similarity">
    <text evidence="1">Belongs to the PET191 family.</text>
</comment>
<accession>A0A8H7F3S5</accession>
<dbReference type="InterPro" id="IPR018793">
    <property type="entry name" value="Cyt_c_oxidase_assmbl_Pet191"/>
</dbReference>
<evidence type="ECO:0000256" key="2">
    <source>
        <dbReference type="ARBA" id="ARBA00023157"/>
    </source>
</evidence>
<name>A0A8H7F3S5_AGABI</name>
<dbReference type="AlphaFoldDB" id="A0A8H7F3S5"/>
<proteinExistence type="inferred from homology"/>
<dbReference type="PANTHER" id="PTHR28627">
    <property type="entry name" value="CYTOCHROME C OXIDASE ASSEMBLY FACTOR 5"/>
    <property type="match status" value="1"/>
</dbReference>
<dbReference type="Pfam" id="PF10203">
    <property type="entry name" value="Pet191_N"/>
    <property type="match status" value="1"/>
</dbReference>
<dbReference type="EMBL" id="JABXXO010000006">
    <property type="protein sequence ID" value="KAF7776213.1"/>
    <property type="molecule type" value="Genomic_DNA"/>
</dbReference>
<protein>
    <submittedName>
        <fullName evidence="4">Uncharacterized protein</fullName>
    </submittedName>
</protein>
<feature type="region of interest" description="Disordered" evidence="3">
    <location>
        <begin position="70"/>
        <end position="89"/>
    </location>
</feature>
<gene>
    <name evidence="4" type="ORF">Agabi119p4_4606</name>
</gene>
<sequence length="89" mass="10114">MSSSCKDLMAALKDCLMHSDCVVKQGNLPSDCLKHHMDELPQECKSLRKATYECKRGMLDMRRRFRGNIAGSQFQFTPKEDQGSEQASQ</sequence>
<dbReference type="GO" id="GO:0033617">
    <property type="term" value="P:mitochondrial respiratory chain complex IV assembly"/>
    <property type="evidence" value="ECO:0007669"/>
    <property type="project" value="TreeGrafter"/>
</dbReference>
<keyword evidence="2" id="KW-1015">Disulfide bond</keyword>
<dbReference type="PANTHER" id="PTHR28627:SF1">
    <property type="entry name" value="CYTOCHROME C OXIDASE ASSEMBLY FACTOR 5"/>
    <property type="match status" value="1"/>
</dbReference>
<dbReference type="Proteomes" id="UP000629468">
    <property type="component" value="Unassembled WGS sequence"/>
</dbReference>
<evidence type="ECO:0000313" key="5">
    <source>
        <dbReference type="Proteomes" id="UP000629468"/>
    </source>
</evidence>
<reference evidence="4 5" key="1">
    <citation type="journal article" name="Sci. Rep.">
        <title>Telomere-to-telomere assembled and centromere annotated genomes of the two main subspecies of the button mushroom Agaricus bisporus reveal especially polymorphic chromosome ends.</title>
        <authorList>
            <person name="Sonnenberg A.S.M."/>
            <person name="Sedaghat-Telgerd N."/>
            <person name="Lavrijssen B."/>
            <person name="Ohm R.A."/>
            <person name="Hendrickx P.M."/>
            <person name="Scholtmeijer K."/>
            <person name="Baars J.J.P."/>
            <person name="van Peer A."/>
        </authorList>
    </citation>
    <scope>NUCLEOTIDE SEQUENCE [LARGE SCALE GENOMIC DNA]</scope>
    <source>
        <strain evidence="4 5">H119_p4</strain>
    </source>
</reference>
<evidence type="ECO:0000256" key="1">
    <source>
        <dbReference type="ARBA" id="ARBA00007785"/>
    </source>
</evidence>
<evidence type="ECO:0000256" key="3">
    <source>
        <dbReference type="SAM" id="MobiDB-lite"/>
    </source>
</evidence>
<evidence type="ECO:0000313" key="4">
    <source>
        <dbReference type="EMBL" id="KAF7776213.1"/>
    </source>
</evidence>
<organism evidence="4 5">
    <name type="scientific">Agaricus bisporus var. burnettii</name>
    <dbReference type="NCBI Taxonomy" id="192524"/>
    <lineage>
        <taxon>Eukaryota</taxon>
        <taxon>Fungi</taxon>
        <taxon>Dikarya</taxon>
        <taxon>Basidiomycota</taxon>
        <taxon>Agaricomycotina</taxon>
        <taxon>Agaricomycetes</taxon>
        <taxon>Agaricomycetidae</taxon>
        <taxon>Agaricales</taxon>
        <taxon>Agaricineae</taxon>
        <taxon>Agaricaceae</taxon>
        <taxon>Agaricus</taxon>
    </lineage>
</organism>
<dbReference type="GO" id="GO:0005739">
    <property type="term" value="C:mitochondrion"/>
    <property type="evidence" value="ECO:0007669"/>
    <property type="project" value="TreeGrafter"/>
</dbReference>